<evidence type="ECO:0000313" key="7">
    <source>
        <dbReference type="Proteomes" id="UP000183832"/>
    </source>
</evidence>
<feature type="domain" description="CRAL-TRIO" evidence="5">
    <location>
        <begin position="1567"/>
        <end position="1725"/>
    </location>
</feature>
<dbReference type="SUPFAM" id="SSF52087">
    <property type="entry name" value="CRAL/TRIO domain"/>
    <property type="match status" value="1"/>
</dbReference>
<dbReference type="InterPro" id="IPR008936">
    <property type="entry name" value="Rho_GTPase_activation_prot"/>
</dbReference>
<keyword evidence="2" id="KW-0597">Phosphoprotein</keyword>
<dbReference type="PROSITE" id="PS50191">
    <property type="entry name" value="CRAL_TRIO"/>
    <property type="match status" value="1"/>
</dbReference>
<dbReference type="CDD" id="cd00170">
    <property type="entry name" value="SEC14"/>
    <property type="match status" value="1"/>
</dbReference>
<dbReference type="FunFam" id="1.10.506.10:FF:000015">
    <property type="entry name" value="Neurofibromin isoform 1"/>
    <property type="match status" value="1"/>
</dbReference>
<evidence type="ECO:0000256" key="1">
    <source>
        <dbReference type="ARBA" id="ARBA00022468"/>
    </source>
</evidence>
<reference evidence="6 7" key="1">
    <citation type="submission" date="2015-04" db="EMBL/GenBank/DDBJ databases">
        <authorList>
            <person name="Syromyatnikov M.Y."/>
            <person name="Popov V.N."/>
        </authorList>
    </citation>
    <scope>NUCLEOTIDE SEQUENCE [LARGE SCALE GENOMIC DNA]</scope>
</reference>
<dbReference type="SMART" id="SM00516">
    <property type="entry name" value="SEC14"/>
    <property type="match status" value="1"/>
</dbReference>
<dbReference type="Pfam" id="PF21877">
    <property type="entry name" value="PH_NF1"/>
    <property type="match status" value="1"/>
</dbReference>
<dbReference type="GO" id="GO:0005096">
    <property type="term" value="F:GTPase activator activity"/>
    <property type="evidence" value="ECO:0007669"/>
    <property type="project" value="UniProtKB-KW"/>
</dbReference>
<dbReference type="Gene3D" id="2.30.29.30">
    <property type="entry name" value="Pleckstrin-homology domain (PH domain)/Phosphotyrosine-binding domain (PTB)"/>
    <property type="match status" value="1"/>
</dbReference>
<dbReference type="OrthoDB" id="28245at2759"/>
<feature type="compositionally biased region" description="Low complexity" evidence="3">
    <location>
        <begin position="2730"/>
        <end position="2739"/>
    </location>
</feature>
<dbReference type="InterPro" id="IPR011993">
    <property type="entry name" value="PH-like_dom_sf"/>
</dbReference>
<dbReference type="InterPro" id="IPR036865">
    <property type="entry name" value="CRAL-TRIO_dom_sf"/>
</dbReference>
<evidence type="ECO:0000256" key="3">
    <source>
        <dbReference type="SAM" id="MobiDB-lite"/>
    </source>
</evidence>
<feature type="region of interest" description="Disordered" evidence="3">
    <location>
        <begin position="2718"/>
        <end position="2748"/>
    </location>
</feature>
<dbReference type="InterPro" id="IPR039360">
    <property type="entry name" value="Ras_GTPase"/>
</dbReference>
<dbReference type="Gene3D" id="3.40.525.10">
    <property type="entry name" value="CRAL-TRIO lipid binding domain"/>
    <property type="match status" value="1"/>
</dbReference>
<dbReference type="PANTHER" id="PTHR10194">
    <property type="entry name" value="RAS GTPASE-ACTIVATING PROTEINS"/>
    <property type="match status" value="1"/>
</dbReference>
<dbReference type="Gene3D" id="1.10.506.10">
    <property type="entry name" value="GTPase Activation - p120gap, domain 1"/>
    <property type="match status" value="2"/>
</dbReference>
<keyword evidence="7" id="KW-1185">Reference proteome</keyword>
<feature type="region of interest" description="Disordered" evidence="3">
    <location>
        <begin position="2511"/>
        <end position="2540"/>
    </location>
</feature>
<dbReference type="PANTHER" id="PTHR10194:SF142">
    <property type="entry name" value="NEUROFIBROMIN"/>
    <property type="match status" value="1"/>
</dbReference>
<dbReference type="SMART" id="SM00323">
    <property type="entry name" value="RasGAP"/>
    <property type="match status" value="1"/>
</dbReference>
<dbReference type="Pfam" id="PF13716">
    <property type="entry name" value="CRAL_TRIO_2"/>
    <property type="match status" value="1"/>
</dbReference>
<proteinExistence type="predicted"/>
<sequence length="2748" mass="310367">MAKFVEWANSLLGRFEEQLPYRTGNTSTQARIHIEQTLIEQSLIQISRYRFSLVISGLTKMLQRVNELYQPTQGSRGHDAERLGYDSLIIILQTLERCLSGQSKDTARFEEAMNVKLLLREICQFIDIQSDINIPNNSPSLKVLASKVLFALSQNHFGAVFNRISARLQELSACSEENPDYSDIELIQHIDLDVNKLTKLLTEINQKFKLLKKSAHMVLLNSLEKALWNWIEYHAKEFEDLQRNPNEELSRCCETFFDILDAYAQENKKSRSAVWALQIILLILSPKVLEEIVNADSGAPCSPRHLKKKHFMEGIKKGLSSHASSKQLTESAAIASIKLCKASTYININDSNNVTFHLVQNVINDLKSQLFNVNKPFSRGQGYNVQDIDLMIDCFVSCFRIKPHNNEALKVCLSLTSPPAYHFVIVSSLLKIVTQPRLTWWPQIDLVYARSSELRALFTDTLNKATQGYIAHTPLRMITSLTLKSKDTQSRLIRPEEGHAHKALLLLMVRLIHADPMLLLNSQGKSGHEVQSSTLELINGLVSLVHQPTMPDVAQEAMEALLAIHSPDKIEMWNPEAPINTFWDVSSQVLFSISQKLIQHQIANYTDVLKWLREILICRNTFLQRHKDYANCGSHIAICRQAHIKMEVVFFMYLWSVDLDAVIVALSCFGLLCEEADIRTGSDELTVSIILPNYHLYQELAQASSTITTASSESRYCFYEHTQGRVALQKNIMGLLRKLEHCANGVQPAWEETFRNWEITSKMLQNYPKGKLEDGQAEAFHRSVGKRRASHQSSEHDLEEQISEWANMTWFLLALGGVCLQRPRTLRPIQGQNMALGSLVQSTSSISSSSSGRGSMMMVSVSAPIPGSQEVQYCPVTQFIGQLLRLLVCNNEKFGPQIQKHVKELVGQEMSSQLYPILFDQIRAIVEKFFDQQGQVVVTEINTQFIEHTIYIMKSVLEGRQGKDEQTPNEHLGVTSIEGMMLAIVRYVRHLDMTVHAIHIKTKLCQLVEVMMKRRDDLAFRQEMKFRNKLVEYLTDWVMGTSHQIAPPSSGDVTIITRDLDQACMACVGALLKGLPLQPEESDRGDLMDAKSALFLKYFTLFMNLLSDCADISDTDKEPINPPMMPPRPRVAATKLTALRNSTIQAMSNLLSANIDSGLMHSIDLGYNPDLQTRAAFMEVLTQILQQGTEFDTLAETVLADRFEQLVQLVTMISDKGELPIAMALANVVTTSQMDELARVLVTLFDAKHLLSPLLWNMFYREVEVSDCMQTLFRGNSLGSKIMAFCFKIYGASYLQALLEPLIRPLIDEPNTSFEVDPARLEADDDIEVNRMNLIALTQKVFDAIVNSADRFPSQLRSMCHCLYQVLSKRFPNLLQQNIGAVGTVIFLRFINPAIVSPQELGIVSKQVPANVKRGLMLISKILQNIANHVEFSKEQHMLNFNDFLRTHFEACRRFFIQIASDCETVDQTSSHSMSFISDANVLAVHRLLWSHQERIGDYLSSSRDTKHVGRRPFDKMATLLAYLGPPEHKPVTVDSHMLFSSYARWSSIDMSSTNFEEIMVKHQMHEKEEFKTLKSMNIFYQAGTSKAGYPVFYYIARRYKIGETNGDLLIYHVILTLKPFCHAPFEVVIDFTHTCSDNRFRTEFLQKWFYVLPEVAYENLHAAYIYNCNSWVREYTKFHDRILAPLKGNRKLVFLDSPSKLNDVIDVEQQKLPGATLSLDEDLKVFNNALKLSHKDTKVSIKVGPTALQITSAEKTKVLAHSVLLNDVYYASEIEEITLVDDNQFTLSIANESSQLSFIHNDCDNIVQAVIHIRNRWELSQPDSVTVHQKIRPKDVPGTLLNMALLNLGSSDPNLRTAAYNQLCALTATFDLKIEGQLLETQGLCIPSNNTIFIKEVSEKLATNEPHLTLEFLEECIQGFQRSTIELKHLCLEYMTPWLANLVRFCKPSDEGKRQKQVAQILEKLINLTIEQKEMYPSIQAKIWGNLGQIPELIDMVLDNFIHKSVSSGLGSPQVEIMADTAVALASANVQLVAKKVIGRLCRVMDKTCLSPTQHLEQHMMWDDIAILARYLLMLSFNNCLDVVRHLPYLFHTVTFLVCTGSLSMRASTHGLVINIIHSLCTCTKPSFSEDTQRVLRLSLDEFSLPKFYLLFGISKVKSAASTAFRSSCRHHSDRWLGNERVSQPLADRERLALPSLEVITDALLEIMEACMRDIPDCDWLSTWTSLAKSFAFCFNPALQPRALIVFGCISKSITDSDVKQLLRILVKALESFNDIQLLEALVMCLTRLQPLLRPESTIHRALFWVAVSVLQLDESTLYAAGLALLEQNLHTLNSQGIFDKQNLAEVMMESREPLEWHFKQLDHAVGLSFKCNFHFALVGHLLKGLRHPTPTTVSRTTRVLTMLLGIVAKPTRRDKFEVTHDSVAYLTALVSVSEEVRSRCHVKHTIPRWQAELNAETQQENGGASNVRRQKSWDLIDQSAISYARQQQHKVQHQPANEQKLLAHAHNNNHNNTTAINQNTNNNSKTNSSSLVNDDATSSVENAGDDFIDCLHQTTNIKERGSRSSVSNESNVLLDPEVLPDSSTQALVLTVLATLVKYSSDEIETRVLYQYLAEGSVVFPKVFPVIHSLLDQKINNVLSSSSDQVVLAAVQSIIQNMLASEDASQQPLHFLQSCGFGGLWRFAGPFTKYNMMVESSELFVNCLEAMVETCLPVEENQPVPSSPRPYNLTSSLSSLTLGSPDKGSSS</sequence>
<evidence type="ECO:0000256" key="2">
    <source>
        <dbReference type="ARBA" id="ARBA00022553"/>
    </source>
</evidence>
<evidence type="ECO:0000259" key="4">
    <source>
        <dbReference type="PROSITE" id="PS50018"/>
    </source>
</evidence>
<dbReference type="SUPFAM" id="SSF48350">
    <property type="entry name" value="GTPase activation domain, GAP"/>
    <property type="match status" value="1"/>
</dbReference>
<dbReference type="Proteomes" id="UP000183832">
    <property type="component" value="Unassembled WGS sequence"/>
</dbReference>
<evidence type="ECO:0000313" key="6">
    <source>
        <dbReference type="EMBL" id="CRL03597.1"/>
    </source>
</evidence>
<feature type="compositionally biased region" description="Low complexity" evidence="3">
    <location>
        <begin position="2511"/>
        <end position="2535"/>
    </location>
</feature>
<keyword evidence="1" id="KW-0343">GTPase activation</keyword>
<dbReference type="EMBL" id="CVRI01000059">
    <property type="protein sequence ID" value="CRL03597.1"/>
    <property type="molecule type" value="Genomic_DNA"/>
</dbReference>
<dbReference type="InterPro" id="IPR016024">
    <property type="entry name" value="ARM-type_fold"/>
</dbReference>
<accession>A0A1J1ITN5</accession>
<evidence type="ECO:0000259" key="5">
    <source>
        <dbReference type="PROSITE" id="PS50191"/>
    </source>
</evidence>
<dbReference type="Pfam" id="PF00616">
    <property type="entry name" value="RasGAP"/>
    <property type="match status" value="2"/>
</dbReference>
<dbReference type="InterPro" id="IPR054071">
    <property type="entry name" value="PH_NF1"/>
</dbReference>
<dbReference type="CDD" id="cd05130">
    <property type="entry name" value="RasGAP_Neurofibromin"/>
    <property type="match status" value="1"/>
</dbReference>
<name>A0A1J1ITN5_9DIPT</name>
<dbReference type="CDD" id="cd13313">
    <property type="entry name" value="PH_NF1"/>
    <property type="match status" value="1"/>
</dbReference>
<dbReference type="STRING" id="568069.A0A1J1ITN5"/>
<organism evidence="6 7">
    <name type="scientific">Clunio marinus</name>
    <dbReference type="NCBI Taxonomy" id="568069"/>
    <lineage>
        <taxon>Eukaryota</taxon>
        <taxon>Metazoa</taxon>
        <taxon>Ecdysozoa</taxon>
        <taxon>Arthropoda</taxon>
        <taxon>Hexapoda</taxon>
        <taxon>Insecta</taxon>
        <taxon>Pterygota</taxon>
        <taxon>Neoptera</taxon>
        <taxon>Endopterygota</taxon>
        <taxon>Diptera</taxon>
        <taxon>Nematocera</taxon>
        <taxon>Chironomoidea</taxon>
        <taxon>Chironomidae</taxon>
        <taxon>Clunio</taxon>
    </lineage>
</organism>
<dbReference type="PROSITE" id="PS50018">
    <property type="entry name" value="RAS_GTPASE_ACTIV_2"/>
    <property type="match status" value="1"/>
</dbReference>
<protein>
    <submittedName>
        <fullName evidence="6">CLUMA_CG016186, isoform A</fullName>
    </submittedName>
</protein>
<dbReference type="InterPro" id="IPR001251">
    <property type="entry name" value="CRAL-TRIO_dom"/>
</dbReference>
<dbReference type="InterPro" id="IPR001936">
    <property type="entry name" value="RasGAP_dom"/>
</dbReference>
<feature type="domain" description="Ras-GAP" evidence="4">
    <location>
        <begin position="1233"/>
        <end position="1428"/>
    </location>
</feature>
<dbReference type="SUPFAM" id="SSF48371">
    <property type="entry name" value="ARM repeat"/>
    <property type="match status" value="1"/>
</dbReference>
<gene>
    <name evidence="6" type="primary">putative Neurofibromin</name>
    <name evidence="6" type="ORF">CLUMA_CG016186</name>
</gene>